<protein>
    <recommendedName>
        <fullName evidence="3">DUF1643 domain-containing protein</fullName>
    </recommendedName>
</protein>
<evidence type="ECO:0008006" key="3">
    <source>
        <dbReference type="Google" id="ProtNLM"/>
    </source>
</evidence>
<accession>H5TIH5</accession>
<dbReference type="EMBL" id="BAFB01000059">
    <property type="protein sequence ID" value="GAB33283.1"/>
    <property type="molecule type" value="Genomic_DNA"/>
</dbReference>
<gene>
    <name evidence="1" type="ORF">GOOTI_059_00070</name>
</gene>
<reference evidence="1" key="1">
    <citation type="submission" date="2012-02" db="EMBL/GenBank/DDBJ databases">
        <title>Whole genome shotgun sequence of Gordonia otitidis NBRC 100426.</title>
        <authorList>
            <person name="Yoshida I."/>
            <person name="Hosoyama A."/>
            <person name="Tsuchikane K."/>
            <person name="Katsumata H."/>
            <person name="Yamazaki S."/>
            <person name="Fujita N."/>
        </authorList>
    </citation>
    <scope>NUCLEOTIDE SEQUENCE [LARGE SCALE GENOMIC DNA]</scope>
    <source>
        <strain evidence="1">NBRC 100426</strain>
    </source>
</reference>
<dbReference type="AlphaFoldDB" id="H5TIH5"/>
<name>H5TIH5_GORO1</name>
<evidence type="ECO:0000313" key="2">
    <source>
        <dbReference type="Proteomes" id="UP000005038"/>
    </source>
</evidence>
<proteinExistence type="predicted"/>
<organism evidence="1 2">
    <name type="scientific">Gordonia otitidis (strain DSM 44809 / CCUG 52243 / JCM 12355 / NBRC 100426 / IFM 10032)</name>
    <dbReference type="NCBI Taxonomy" id="1108044"/>
    <lineage>
        <taxon>Bacteria</taxon>
        <taxon>Bacillati</taxon>
        <taxon>Actinomycetota</taxon>
        <taxon>Actinomycetes</taxon>
        <taxon>Mycobacteriales</taxon>
        <taxon>Gordoniaceae</taxon>
        <taxon>Gordonia</taxon>
    </lineage>
</organism>
<comment type="caution">
    <text evidence="1">The sequence shown here is derived from an EMBL/GenBank/DDBJ whole genome shotgun (WGS) entry which is preliminary data.</text>
</comment>
<evidence type="ECO:0000313" key="1">
    <source>
        <dbReference type="EMBL" id="GAB33283.1"/>
    </source>
</evidence>
<dbReference type="Proteomes" id="UP000005038">
    <property type="component" value="Unassembled WGS sequence"/>
</dbReference>
<keyword evidence="2" id="KW-1185">Reference proteome</keyword>
<sequence length="176" mass="19459">MVGWLQCFIVVRPSGSITRARVEGISVELGCDSFEIVNLYAAELPTSRSLDTEPLSLAWAEGRREIEQAVRKADTKAVLLGYGVGSPAGLQRTCYREQLRWLTKLLVSSGHAPWTYGDRPSHPSRWQRIAHRYRPGNSVYDLAPEILRQHEAGSPSGSWQGRDSVARVRASGVSGI</sequence>